<evidence type="ECO:0000259" key="5">
    <source>
        <dbReference type="PROSITE" id="PS51078"/>
    </source>
</evidence>
<keyword evidence="2" id="KW-0238">DNA-binding</keyword>
<evidence type="ECO:0000313" key="6">
    <source>
        <dbReference type="EMBL" id="TDO48722.1"/>
    </source>
</evidence>
<dbReference type="SUPFAM" id="SSF46785">
    <property type="entry name" value="Winged helix' DNA-binding domain"/>
    <property type="match status" value="1"/>
</dbReference>
<protein>
    <submittedName>
        <fullName evidence="6">IclR family transcriptional regulator</fullName>
    </submittedName>
</protein>
<dbReference type="Proteomes" id="UP000295388">
    <property type="component" value="Unassembled WGS sequence"/>
</dbReference>
<organism evidence="6 7">
    <name type="scientific">Kribbella caucasensis</name>
    <dbReference type="NCBI Taxonomy" id="2512215"/>
    <lineage>
        <taxon>Bacteria</taxon>
        <taxon>Bacillati</taxon>
        <taxon>Actinomycetota</taxon>
        <taxon>Actinomycetes</taxon>
        <taxon>Propionibacteriales</taxon>
        <taxon>Kribbellaceae</taxon>
        <taxon>Kribbella</taxon>
    </lineage>
</organism>
<dbReference type="Gene3D" id="1.10.10.10">
    <property type="entry name" value="Winged helix-like DNA-binding domain superfamily/Winged helix DNA-binding domain"/>
    <property type="match status" value="1"/>
</dbReference>
<feature type="domain" description="HTH iclR-type" evidence="4">
    <location>
        <begin position="14"/>
        <end position="74"/>
    </location>
</feature>
<dbReference type="EMBL" id="SNWQ01000007">
    <property type="protein sequence ID" value="TDO48722.1"/>
    <property type="molecule type" value="Genomic_DNA"/>
</dbReference>
<dbReference type="AlphaFoldDB" id="A0A4R6KEC7"/>
<proteinExistence type="predicted"/>
<name>A0A4R6KEC7_9ACTN</name>
<evidence type="ECO:0000256" key="3">
    <source>
        <dbReference type="ARBA" id="ARBA00023163"/>
    </source>
</evidence>
<evidence type="ECO:0000259" key="4">
    <source>
        <dbReference type="PROSITE" id="PS51077"/>
    </source>
</evidence>
<keyword evidence="7" id="KW-1185">Reference proteome</keyword>
<evidence type="ECO:0000256" key="1">
    <source>
        <dbReference type="ARBA" id="ARBA00023015"/>
    </source>
</evidence>
<dbReference type="Gene3D" id="3.30.450.40">
    <property type="match status" value="1"/>
</dbReference>
<sequence>MRASDSMRNGDYTVESVDNALRLLLMLQSEGSVRLSDAAAELGVARSTVHRLLSTMVGRGFAVQDERRRYVPGPAFLASSSPAADARWLRSVARPHLTKLSEQVQETTHLLVRDGSAVRFVDSVEGSQALRVGGRVGVTLPAYLTSGGKALLAELDRKQLDQLYADDPLAPAPSALIRTLAAVRRRGYGTNVGETERGLSAVGVCVRTPDGAAVAAMTISAPSLRLTRARMPEMATAIRDAVQRVELDLSRPRP</sequence>
<dbReference type="GO" id="GO:0045892">
    <property type="term" value="P:negative regulation of DNA-templated transcription"/>
    <property type="evidence" value="ECO:0007669"/>
    <property type="project" value="TreeGrafter"/>
</dbReference>
<dbReference type="SUPFAM" id="SSF55781">
    <property type="entry name" value="GAF domain-like"/>
    <property type="match status" value="1"/>
</dbReference>
<dbReference type="InterPro" id="IPR050707">
    <property type="entry name" value="HTH_MetabolicPath_Reg"/>
</dbReference>
<dbReference type="Pfam" id="PF01614">
    <property type="entry name" value="IclR_C"/>
    <property type="match status" value="1"/>
</dbReference>
<keyword evidence="1" id="KW-0805">Transcription regulation</keyword>
<dbReference type="GO" id="GO:0003700">
    <property type="term" value="F:DNA-binding transcription factor activity"/>
    <property type="evidence" value="ECO:0007669"/>
    <property type="project" value="TreeGrafter"/>
</dbReference>
<dbReference type="PROSITE" id="PS51077">
    <property type="entry name" value="HTH_ICLR"/>
    <property type="match status" value="1"/>
</dbReference>
<dbReference type="RefSeq" id="WP_202869588.1">
    <property type="nucleotide sequence ID" value="NZ_SNWQ01000007.1"/>
</dbReference>
<dbReference type="PROSITE" id="PS51078">
    <property type="entry name" value="ICLR_ED"/>
    <property type="match status" value="1"/>
</dbReference>
<dbReference type="InterPro" id="IPR029016">
    <property type="entry name" value="GAF-like_dom_sf"/>
</dbReference>
<comment type="caution">
    <text evidence="6">The sequence shown here is derived from an EMBL/GenBank/DDBJ whole genome shotgun (WGS) entry which is preliminary data.</text>
</comment>
<dbReference type="PANTHER" id="PTHR30136">
    <property type="entry name" value="HELIX-TURN-HELIX TRANSCRIPTIONAL REGULATOR, ICLR FAMILY"/>
    <property type="match status" value="1"/>
</dbReference>
<accession>A0A4R6KEC7</accession>
<dbReference type="Pfam" id="PF09339">
    <property type="entry name" value="HTH_IclR"/>
    <property type="match status" value="1"/>
</dbReference>
<feature type="domain" description="IclR-ED" evidence="5">
    <location>
        <begin position="75"/>
        <end position="251"/>
    </location>
</feature>
<dbReference type="InterPro" id="IPR014757">
    <property type="entry name" value="Tscrpt_reg_IclR_C"/>
</dbReference>
<dbReference type="GO" id="GO:0003677">
    <property type="term" value="F:DNA binding"/>
    <property type="evidence" value="ECO:0007669"/>
    <property type="project" value="UniProtKB-KW"/>
</dbReference>
<dbReference type="InterPro" id="IPR036388">
    <property type="entry name" value="WH-like_DNA-bd_sf"/>
</dbReference>
<dbReference type="InterPro" id="IPR036390">
    <property type="entry name" value="WH_DNA-bd_sf"/>
</dbReference>
<reference evidence="6 7" key="1">
    <citation type="submission" date="2019-03" db="EMBL/GenBank/DDBJ databases">
        <title>Genomic Encyclopedia of Type Strains, Phase III (KMG-III): the genomes of soil and plant-associated and newly described type strains.</title>
        <authorList>
            <person name="Whitman W."/>
        </authorList>
    </citation>
    <scope>NUCLEOTIDE SEQUENCE [LARGE SCALE GENOMIC DNA]</scope>
    <source>
        <strain evidence="6 7">VKM Ac-2527</strain>
    </source>
</reference>
<keyword evidence="3" id="KW-0804">Transcription</keyword>
<dbReference type="SMART" id="SM00346">
    <property type="entry name" value="HTH_ICLR"/>
    <property type="match status" value="1"/>
</dbReference>
<gene>
    <name evidence="6" type="ORF">EV643_107352</name>
</gene>
<evidence type="ECO:0000313" key="7">
    <source>
        <dbReference type="Proteomes" id="UP000295388"/>
    </source>
</evidence>
<dbReference type="InterPro" id="IPR005471">
    <property type="entry name" value="Tscrpt_reg_IclR_N"/>
</dbReference>
<dbReference type="PANTHER" id="PTHR30136:SF24">
    <property type="entry name" value="HTH-TYPE TRANSCRIPTIONAL REPRESSOR ALLR"/>
    <property type="match status" value="1"/>
</dbReference>
<evidence type="ECO:0000256" key="2">
    <source>
        <dbReference type="ARBA" id="ARBA00023125"/>
    </source>
</evidence>